<feature type="compositionally biased region" description="Polar residues" evidence="1">
    <location>
        <begin position="27"/>
        <end position="37"/>
    </location>
</feature>
<feature type="region of interest" description="Disordered" evidence="1">
    <location>
        <begin position="1"/>
        <end position="45"/>
    </location>
</feature>
<proteinExistence type="predicted"/>
<evidence type="ECO:0000256" key="1">
    <source>
        <dbReference type="SAM" id="MobiDB-lite"/>
    </source>
</evidence>
<accession>A0A6M8HR73</accession>
<name>A0A6M8HR73_9PROT</name>
<organism evidence="2 3">
    <name type="scientific">Lichenicola cladoniae</name>
    <dbReference type="NCBI Taxonomy" id="1484109"/>
    <lineage>
        <taxon>Bacteria</taxon>
        <taxon>Pseudomonadati</taxon>
        <taxon>Pseudomonadota</taxon>
        <taxon>Alphaproteobacteria</taxon>
        <taxon>Acetobacterales</taxon>
        <taxon>Acetobacteraceae</taxon>
        <taxon>Lichenicola</taxon>
    </lineage>
</organism>
<dbReference type="EMBL" id="CP053708">
    <property type="protein sequence ID" value="QKE90954.1"/>
    <property type="molecule type" value="Genomic_DNA"/>
</dbReference>
<reference evidence="2 3" key="1">
    <citation type="journal article" date="2014" name="World J. Microbiol. Biotechnol.">
        <title>Biodiversity and physiological characteristics of Antarctic and Arctic lichens-associated bacteria.</title>
        <authorList>
            <person name="Lee Y.M."/>
            <person name="Kim E.H."/>
            <person name="Lee H.K."/>
            <person name="Hong S.G."/>
        </authorList>
    </citation>
    <scope>NUCLEOTIDE SEQUENCE [LARGE SCALE GENOMIC DNA]</scope>
    <source>
        <strain evidence="2 3">PAMC 26569</strain>
    </source>
</reference>
<sequence>MSKEQNRGNREAKKPKANKKPVAVAASQFSSPQSALPTKTARKPN</sequence>
<gene>
    <name evidence="2" type="ORF">HN018_13695</name>
</gene>
<evidence type="ECO:0000313" key="2">
    <source>
        <dbReference type="EMBL" id="QKE90954.1"/>
    </source>
</evidence>
<evidence type="ECO:0000313" key="3">
    <source>
        <dbReference type="Proteomes" id="UP000500767"/>
    </source>
</evidence>
<feature type="compositionally biased region" description="Basic and acidic residues" evidence="1">
    <location>
        <begin position="1"/>
        <end position="14"/>
    </location>
</feature>
<keyword evidence="3" id="KW-1185">Reference proteome</keyword>
<dbReference type="KEGG" id="lck:HN018_13695"/>
<dbReference type="Proteomes" id="UP000500767">
    <property type="component" value="Chromosome"/>
</dbReference>
<protein>
    <submittedName>
        <fullName evidence="2">Uncharacterized protein</fullName>
    </submittedName>
</protein>
<dbReference type="RefSeq" id="WP_171836677.1">
    <property type="nucleotide sequence ID" value="NZ_CP053708.1"/>
</dbReference>
<dbReference type="AlphaFoldDB" id="A0A6M8HR73"/>